<evidence type="ECO:0000256" key="1">
    <source>
        <dbReference type="ARBA" id="ARBA00003237"/>
    </source>
</evidence>
<dbReference type="InterPro" id="IPR022412">
    <property type="entry name" value="Quinolinate_PRibosylTrfase_N"/>
</dbReference>
<accession>A0ABY4EMJ4</accession>
<dbReference type="InterPro" id="IPR002638">
    <property type="entry name" value="Quinolinate_PRibosylTrfase_C"/>
</dbReference>
<evidence type="ECO:0000313" key="14">
    <source>
        <dbReference type="Proteomes" id="UP000831787"/>
    </source>
</evidence>
<evidence type="ECO:0000313" key="13">
    <source>
        <dbReference type="EMBL" id="UOQ45078.1"/>
    </source>
</evidence>
<dbReference type="EC" id="2.4.2.19" evidence="4"/>
<evidence type="ECO:0000256" key="10">
    <source>
        <dbReference type="PIRNR" id="PIRNR006250"/>
    </source>
</evidence>
<dbReference type="InterPro" id="IPR004393">
    <property type="entry name" value="NadC"/>
</dbReference>
<dbReference type="InterPro" id="IPR013785">
    <property type="entry name" value="Aldolase_TIM"/>
</dbReference>
<evidence type="ECO:0000259" key="12">
    <source>
        <dbReference type="Pfam" id="PF02749"/>
    </source>
</evidence>
<dbReference type="PIRSF" id="PIRSF006250">
    <property type="entry name" value="NadC_ModD"/>
    <property type="match status" value="1"/>
</dbReference>
<dbReference type="PANTHER" id="PTHR32179:SF3">
    <property type="entry name" value="NICOTINATE-NUCLEOTIDE PYROPHOSPHORYLASE [CARBOXYLATING]"/>
    <property type="match status" value="1"/>
</dbReference>
<evidence type="ECO:0000256" key="7">
    <source>
        <dbReference type="ARBA" id="ARBA00022679"/>
    </source>
</evidence>
<dbReference type="CDD" id="cd01572">
    <property type="entry name" value="QPRTase"/>
    <property type="match status" value="1"/>
</dbReference>
<dbReference type="Gene3D" id="3.20.20.70">
    <property type="entry name" value="Aldolase class I"/>
    <property type="match status" value="1"/>
</dbReference>
<keyword evidence="6 10" id="KW-0328">Glycosyltransferase</keyword>
<comment type="catalytic activity">
    <reaction evidence="9">
        <text>nicotinate beta-D-ribonucleotide + CO2 + diphosphate = quinolinate + 5-phospho-alpha-D-ribose 1-diphosphate + 2 H(+)</text>
        <dbReference type="Rhea" id="RHEA:12733"/>
        <dbReference type="ChEBI" id="CHEBI:15378"/>
        <dbReference type="ChEBI" id="CHEBI:16526"/>
        <dbReference type="ChEBI" id="CHEBI:29959"/>
        <dbReference type="ChEBI" id="CHEBI:33019"/>
        <dbReference type="ChEBI" id="CHEBI:57502"/>
        <dbReference type="ChEBI" id="CHEBI:58017"/>
        <dbReference type="EC" id="2.4.2.19"/>
    </reaction>
</comment>
<keyword evidence="7 10" id="KW-0808">Transferase</keyword>
<dbReference type="PANTHER" id="PTHR32179">
    <property type="entry name" value="NICOTINATE-NUCLEOTIDE PYROPHOSPHORYLASE [CARBOXYLATING]"/>
    <property type="match status" value="1"/>
</dbReference>
<evidence type="ECO:0000256" key="4">
    <source>
        <dbReference type="ARBA" id="ARBA00011944"/>
    </source>
</evidence>
<dbReference type="SUPFAM" id="SSF54675">
    <property type="entry name" value="Nicotinate/Quinolinate PRTase N-terminal domain-like"/>
    <property type="match status" value="1"/>
</dbReference>
<keyword evidence="5" id="KW-0662">Pyridine nucleotide biosynthesis</keyword>
<evidence type="ECO:0000256" key="6">
    <source>
        <dbReference type="ARBA" id="ARBA00022676"/>
    </source>
</evidence>
<dbReference type="EMBL" id="CP095073">
    <property type="protein sequence ID" value="UOQ45078.1"/>
    <property type="molecule type" value="Genomic_DNA"/>
</dbReference>
<reference evidence="13 14" key="1">
    <citation type="submission" date="2022-04" db="EMBL/GenBank/DDBJ databases">
        <title>Halobacillus sp. isolated from saltern.</title>
        <authorList>
            <person name="Won M."/>
            <person name="Lee C.-M."/>
            <person name="Woen H.-Y."/>
            <person name="Kwon S.-W."/>
        </authorList>
    </citation>
    <scope>NUCLEOTIDE SEQUENCE [LARGE SCALE GENOMIC DNA]</scope>
    <source>
        <strain evidence="13 14">SSBR10-3</strain>
    </source>
</reference>
<feature type="domain" description="Quinolinate phosphoribosyl transferase C-terminal" evidence="11">
    <location>
        <begin position="109"/>
        <end position="274"/>
    </location>
</feature>
<dbReference type="Pfam" id="PF01729">
    <property type="entry name" value="QRPTase_C"/>
    <property type="match status" value="1"/>
</dbReference>
<dbReference type="GO" id="GO:0004514">
    <property type="term" value="F:nicotinate-nucleotide diphosphorylase (carboxylating) activity"/>
    <property type="evidence" value="ECO:0007669"/>
    <property type="project" value="UniProtKB-EC"/>
</dbReference>
<evidence type="ECO:0000256" key="2">
    <source>
        <dbReference type="ARBA" id="ARBA00004893"/>
    </source>
</evidence>
<organism evidence="13 14">
    <name type="scientific">Halobacillus salinarum</name>
    <dbReference type="NCBI Taxonomy" id="2932257"/>
    <lineage>
        <taxon>Bacteria</taxon>
        <taxon>Bacillati</taxon>
        <taxon>Bacillota</taxon>
        <taxon>Bacilli</taxon>
        <taxon>Bacillales</taxon>
        <taxon>Bacillaceae</taxon>
        <taxon>Halobacillus</taxon>
    </lineage>
</organism>
<dbReference type="InterPro" id="IPR036068">
    <property type="entry name" value="Nicotinate_pribotase-like_C"/>
</dbReference>
<name>A0ABY4EMJ4_9BACI</name>
<dbReference type="InterPro" id="IPR027277">
    <property type="entry name" value="NadC/ModD"/>
</dbReference>
<feature type="domain" description="Quinolinate phosphoribosyl transferase N-terminal" evidence="12">
    <location>
        <begin position="22"/>
        <end position="107"/>
    </location>
</feature>
<comment type="function">
    <text evidence="1">Involved in the catabolism of quinolinic acid (QA).</text>
</comment>
<dbReference type="InterPro" id="IPR037128">
    <property type="entry name" value="Quinolinate_PRibosylTase_N_sf"/>
</dbReference>
<proteinExistence type="inferred from homology"/>
<dbReference type="Gene3D" id="3.90.1170.20">
    <property type="entry name" value="Quinolinate phosphoribosyl transferase, N-terminal domain"/>
    <property type="match status" value="1"/>
</dbReference>
<evidence type="ECO:0000256" key="9">
    <source>
        <dbReference type="ARBA" id="ARBA00047445"/>
    </source>
</evidence>
<comment type="similarity">
    <text evidence="3 10">Belongs to the NadC/ModD family.</text>
</comment>
<dbReference type="Pfam" id="PF02749">
    <property type="entry name" value="QRPTase_N"/>
    <property type="match status" value="1"/>
</dbReference>
<keyword evidence="14" id="KW-1185">Reference proteome</keyword>
<dbReference type="RefSeq" id="WP_244711523.1">
    <property type="nucleotide sequence ID" value="NZ_CP095073.1"/>
</dbReference>
<gene>
    <name evidence="13" type="primary">nadC</name>
    <name evidence="13" type="ORF">MUN89_03745</name>
</gene>
<evidence type="ECO:0000259" key="11">
    <source>
        <dbReference type="Pfam" id="PF01729"/>
    </source>
</evidence>
<protein>
    <recommendedName>
        <fullName evidence="4">nicotinate-nucleotide diphosphorylase (carboxylating)</fullName>
        <ecNumber evidence="4">2.4.2.19</ecNumber>
    </recommendedName>
    <alternativeName>
        <fullName evidence="8">Quinolinate phosphoribosyltransferase [decarboxylating]</fullName>
    </alternativeName>
</protein>
<evidence type="ECO:0000256" key="8">
    <source>
        <dbReference type="ARBA" id="ARBA00033102"/>
    </source>
</evidence>
<dbReference type="SUPFAM" id="SSF51690">
    <property type="entry name" value="Nicotinate/Quinolinate PRTase C-terminal domain-like"/>
    <property type="match status" value="1"/>
</dbReference>
<evidence type="ECO:0000256" key="3">
    <source>
        <dbReference type="ARBA" id="ARBA00009400"/>
    </source>
</evidence>
<comment type="pathway">
    <text evidence="2">Cofactor biosynthesis; NAD(+) biosynthesis; nicotinate D-ribonucleotide from quinolinate: step 1/1.</text>
</comment>
<sequence>MNSLKLKQMLEHFFIEDIGEHDVTSDLLFSKNDSGEIAFVAKQDGILCGGSIITTGFQLLDPAIEVTLTKKDGEHIRKGETFASAAGTLSSLLKGERVILNLLQRMSGISTLTNEAVKALNSSHTRICDTRKTTPGLRMLEKYAVRTGGGYNHRHGLYDAVMIKDNHIALAGSLTKAVSRIKNQIGHMVKIEVETETKDQVLEAVENKVDCIMFDNCTVEETRQFVQLVPPAIVTEASGGITIEQLPAYTNSGVDYISLGFLTHSVPSLDISVQVHTHVKGGFSYESI</sequence>
<dbReference type="NCBIfam" id="TIGR00078">
    <property type="entry name" value="nadC"/>
    <property type="match status" value="1"/>
</dbReference>
<evidence type="ECO:0000256" key="5">
    <source>
        <dbReference type="ARBA" id="ARBA00022642"/>
    </source>
</evidence>
<dbReference type="Proteomes" id="UP000831787">
    <property type="component" value="Chromosome"/>
</dbReference>